<sequence length="110" mass="12639">MEIAHQPTDAQRLDRAMFLAEARAITQPRLDVPPLSDTERHTEAISRILRSLLNETRGDDREAVRVMRRLGTRLLDESPQAEVTPYAAWQRLVNLARCTEAFLDVESRSR</sequence>
<gene>
    <name evidence="1" type="ORF">GCM10022232_90540</name>
</gene>
<dbReference type="EMBL" id="BAAAZX010000050">
    <property type="protein sequence ID" value="GAA4030545.1"/>
    <property type="molecule type" value="Genomic_DNA"/>
</dbReference>
<reference evidence="2" key="1">
    <citation type="journal article" date="2019" name="Int. J. Syst. Evol. Microbiol.">
        <title>The Global Catalogue of Microorganisms (GCM) 10K type strain sequencing project: providing services to taxonomists for standard genome sequencing and annotation.</title>
        <authorList>
            <consortium name="The Broad Institute Genomics Platform"/>
            <consortium name="The Broad Institute Genome Sequencing Center for Infectious Disease"/>
            <person name="Wu L."/>
            <person name="Ma J."/>
        </authorList>
    </citation>
    <scope>NUCLEOTIDE SEQUENCE [LARGE SCALE GENOMIC DNA]</scope>
    <source>
        <strain evidence="2">JCM 16924</strain>
    </source>
</reference>
<comment type="caution">
    <text evidence="1">The sequence shown here is derived from an EMBL/GenBank/DDBJ whole genome shotgun (WGS) entry which is preliminary data.</text>
</comment>
<organism evidence="1 2">
    <name type="scientific">Streptomyces plumbiresistens</name>
    <dbReference type="NCBI Taxonomy" id="511811"/>
    <lineage>
        <taxon>Bacteria</taxon>
        <taxon>Bacillati</taxon>
        <taxon>Actinomycetota</taxon>
        <taxon>Actinomycetes</taxon>
        <taxon>Kitasatosporales</taxon>
        <taxon>Streptomycetaceae</taxon>
        <taxon>Streptomyces</taxon>
    </lineage>
</organism>
<evidence type="ECO:0000313" key="1">
    <source>
        <dbReference type="EMBL" id="GAA4030545.1"/>
    </source>
</evidence>
<protein>
    <submittedName>
        <fullName evidence="1">Uncharacterized protein</fullName>
    </submittedName>
</protein>
<accession>A0ABP7TS76</accession>
<keyword evidence="2" id="KW-1185">Reference proteome</keyword>
<evidence type="ECO:0000313" key="2">
    <source>
        <dbReference type="Proteomes" id="UP001500456"/>
    </source>
</evidence>
<dbReference type="RefSeq" id="WP_345571592.1">
    <property type="nucleotide sequence ID" value="NZ_BAAAZX010000050.1"/>
</dbReference>
<name>A0ABP7TS76_9ACTN</name>
<proteinExistence type="predicted"/>
<dbReference type="Proteomes" id="UP001500456">
    <property type="component" value="Unassembled WGS sequence"/>
</dbReference>